<dbReference type="Proteomes" id="UP000319210">
    <property type="component" value="Unassembled WGS sequence"/>
</dbReference>
<keyword evidence="5" id="KW-1185">Reference proteome</keyword>
<feature type="domain" description="PucR C-terminal helix-turn-helix" evidence="3">
    <location>
        <begin position="477"/>
        <end position="534"/>
    </location>
</feature>
<dbReference type="Pfam" id="PF13556">
    <property type="entry name" value="HTH_30"/>
    <property type="match status" value="1"/>
</dbReference>
<gene>
    <name evidence="4" type="ORF">SCA03_23800</name>
</gene>
<evidence type="ECO:0000256" key="1">
    <source>
        <dbReference type="SAM" id="MobiDB-lite"/>
    </source>
</evidence>
<sequence>MLALPVLAAGRPRVVGAAAHLDRPVRWVHISEAADLTDLLEGGELVLSTGLPLTGDEAGTAAYLRMLGEQRVAGLVVELGTHLVRLPRRLGTLADEAGVPVVALSEEIRFVEVTQQVHQLIVADRYAEVEFARTTHEVFTSLNIARASTTDIVTRASEILGAPLVLEDLTRHVLAFCTAGTPAARLLDHWAERSRLHGTDVRGDTGETGHGGAAGTGDERARGAWSAVPVGVGSERWGRLVLPAATAEPSRARMVLERAAQSLQLHRMLQQERDALLVQALGGLLDDLLSGRVTDEAEALARAGALGLVRSAAYVPLVVRAVRRPEADALTQGERDRQLLTAVRQSVAAAGQTAIVSIRREGTVAVVLTCAGPYGEQRTEAVLGAVCEGLRGRAPGWVAGTAPASTGLVTAARGLAEAEHVADVGVTMPGTDRLYRSTDVRLRGLVALLRDDHRVQGFAETELGRLLEHDARTGEGLLELLRAHLEAGGAKTETARRTGLSRPTLYSRLRALERVLGVSLETAESRTSLHTALMVLDARAAGPYLGSRSNRDLDHR</sequence>
<feature type="region of interest" description="Disordered" evidence="1">
    <location>
        <begin position="198"/>
        <end position="220"/>
    </location>
</feature>
<reference evidence="4 5" key="1">
    <citation type="submission" date="2019-06" db="EMBL/GenBank/DDBJ databases">
        <title>Whole genome shotgun sequence of Streptomyces cacaoi subsp. cacaoi NBRC 12748.</title>
        <authorList>
            <person name="Hosoyama A."/>
            <person name="Uohara A."/>
            <person name="Ohji S."/>
            <person name="Ichikawa N."/>
        </authorList>
    </citation>
    <scope>NUCLEOTIDE SEQUENCE [LARGE SCALE GENOMIC DNA]</scope>
    <source>
        <strain evidence="4 5">NBRC 12748</strain>
    </source>
</reference>
<evidence type="ECO:0000259" key="2">
    <source>
        <dbReference type="Pfam" id="PF07905"/>
    </source>
</evidence>
<evidence type="ECO:0000313" key="5">
    <source>
        <dbReference type="Proteomes" id="UP000319210"/>
    </source>
</evidence>
<evidence type="ECO:0000313" key="4">
    <source>
        <dbReference type="EMBL" id="GEB49829.1"/>
    </source>
</evidence>
<dbReference type="InterPro" id="IPR042070">
    <property type="entry name" value="PucR_C-HTH_sf"/>
</dbReference>
<proteinExistence type="predicted"/>
<accession>A0A4Y3QXZ9</accession>
<dbReference type="InterPro" id="IPR025736">
    <property type="entry name" value="PucR_C-HTH_dom"/>
</dbReference>
<name>A0A4Y3QXZ9_STRCI</name>
<dbReference type="AlphaFoldDB" id="A0A4Y3QXZ9"/>
<evidence type="ECO:0000259" key="3">
    <source>
        <dbReference type="Pfam" id="PF13556"/>
    </source>
</evidence>
<dbReference type="InterPro" id="IPR012914">
    <property type="entry name" value="PucR_dom"/>
</dbReference>
<dbReference type="Pfam" id="PF07905">
    <property type="entry name" value="PucR"/>
    <property type="match status" value="1"/>
</dbReference>
<protein>
    <submittedName>
        <fullName evidence="4">Putative regulatory protein</fullName>
    </submittedName>
</protein>
<dbReference type="PANTHER" id="PTHR33744:SF1">
    <property type="entry name" value="DNA-BINDING TRANSCRIPTIONAL ACTIVATOR ADER"/>
    <property type="match status" value="1"/>
</dbReference>
<dbReference type="EMBL" id="BJMM01000009">
    <property type="protein sequence ID" value="GEB49829.1"/>
    <property type="molecule type" value="Genomic_DNA"/>
</dbReference>
<dbReference type="InterPro" id="IPR051448">
    <property type="entry name" value="CdaR-like_regulators"/>
</dbReference>
<dbReference type="PANTHER" id="PTHR33744">
    <property type="entry name" value="CARBOHYDRATE DIACID REGULATOR"/>
    <property type="match status" value="1"/>
</dbReference>
<feature type="domain" description="Purine catabolism PurC-like" evidence="2">
    <location>
        <begin position="2"/>
        <end position="121"/>
    </location>
</feature>
<comment type="caution">
    <text evidence="4">The sequence shown here is derived from an EMBL/GenBank/DDBJ whole genome shotgun (WGS) entry which is preliminary data.</text>
</comment>
<organism evidence="4 5">
    <name type="scientific">Streptomyces cacaoi</name>
    <dbReference type="NCBI Taxonomy" id="1898"/>
    <lineage>
        <taxon>Bacteria</taxon>
        <taxon>Bacillati</taxon>
        <taxon>Actinomycetota</taxon>
        <taxon>Actinomycetes</taxon>
        <taxon>Kitasatosporales</taxon>
        <taxon>Streptomycetaceae</taxon>
        <taxon>Streptomyces</taxon>
    </lineage>
</organism>
<dbReference type="Gene3D" id="1.10.10.2840">
    <property type="entry name" value="PucR C-terminal helix-turn-helix domain"/>
    <property type="match status" value="1"/>
</dbReference>
<feature type="compositionally biased region" description="Basic and acidic residues" evidence="1">
    <location>
        <begin position="198"/>
        <end position="207"/>
    </location>
</feature>